<dbReference type="EMBL" id="CBTN010000031">
    <property type="protein sequence ID" value="CDH55647.1"/>
    <property type="molecule type" value="Genomic_DNA"/>
</dbReference>
<proteinExistence type="predicted"/>
<comment type="caution">
    <text evidence="1">The sequence shown here is derived from an EMBL/GenBank/DDBJ whole genome shotgun (WGS) entry which is preliminary data.</text>
</comment>
<gene>
    <name evidence="1" type="ORF">LCOR_06766.1</name>
</gene>
<protein>
    <submittedName>
        <fullName evidence="1">Uncharacterized protein</fullName>
    </submittedName>
</protein>
<accession>A0A068S1B2</accession>
<name>A0A068S1B2_9FUNG</name>
<reference evidence="1" key="1">
    <citation type="submission" date="2013-08" db="EMBL/GenBank/DDBJ databases">
        <title>Gene expansion shapes genome architecture in the human pathogen Lichtheimia corymbifera: an evolutionary genomics analysis in the ancient terrestrial Mucorales (Mucoromycotina).</title>
        <authorList>
            <person name="Schwartze V.U."/>
            <person name="Winter S."/>
            <person name="Shelest E."/>
            <person name="Marcet-Houben M."/>
            <person name="Horn F."/>
            <person name="Wehner S."/>
            <person name="Hoffmann K."/>
            <person name="Riege K."/>
            <person name="Sammeth M."/>
            <person name="Nowrousian M."/>
            <person name="Valiante V."/>
            <person name="Linde J."/>
            <person name="Jacobsen I.D."/>
            <person name="Marz M."/>
            <person name="Brakhage A.A."/>
            <person name="Gabaldon T."/>
            <person name="Bocker S."/>
            <person name="Voigt K."/>
        </authorList>
    </citation>
    <scope>NUCLEOTIDE SEQUENCE [LARGE SCALE GENOMIC DNA]</scope>
    <source>
        <strain evidence="1">FSU 9682</strain>
    </source>
</reference>
<dbReference type="VEuPathDB" id="FungiDB:LCOR_06766.1"/>
<sequence length="206" mass="23372">MSPFLSYDALTAAMPFIVQPQVGEQLVIDDSFRLQTFNNKYARDLSMTQAPFPIQRFSVLSYIQDLIGASRVLIHGCHTRRGLNSSLHYCSGLNMFDVGASDSTSNIAIVARQHHFMQPLRAPLFSGTPLKDILHRCPLIYQVYECCSVWGDTMSAIKYTTIQAIFTWLSWPWMEKEAHQQRSLGSFNQHIGLAMVMLMDGCNQMQ</sequence>
<dbReference type="Proteomes" id="UP000027586">
    <property type="component" value="Unassembled WGS sequence"/>
</dbReference>
<evidence type="ECO:0000313" key="2">
    <source>
        <dbReference type="Proteomes" id="UP000027586"/>
    </source>
</evidence>
<keyword evidence="2" id="KW-1185">Reference proteome</keyword>
<evidence type="ECO:0000313" key="1">
    <source>
        <dbReference type="EMBL" id="CDH55647.1"/>
    </source>
</evidence>
<organism evidence="1 2">
    <name type="scientific">Lichtheimia corymbifera JMRC:FSU:9682</name>
    <dbReference type="NCBI Taxonomy" id="1263082"/>
    <lineage>
        <taxon>Eukaryota</taxon>
        <taxon>Fungi</taxon>
        <taxon>Fungi incertae sedis</taxon>
        <taxon>Mucoromycota</taxon>
        <taxon>Mucoromycotina</taxon>
        <taxon>Mucoromycetes</taxon>
        <taxon>Mucorales</taxon>
        <taxon>Lichtheimiaceae</taxon>
        <taxon>Lichtheimia</taxon>
    </lineage>
</organism>
<dbReference type="AlphaFoldDB" id="A0A068S1B2"/>